<protein>
    <submittedName>
        <fullName evidence="2">Uncharacterized protein</fullName>
    </submittedName>
</protein>
<name>A0A9P1DC66_9DINO</name>
<dbReference type="EMBL" id="CAMXCT020004090">
    <property type="protein sequence ID" value="CAL1160986.1"/>
    <property type="molecule type" value="Genomic_DNA"/>
</dbReference>
<dbReference type="EMBL" id="CAMXCT010004090">
    <property type="protein sequence ID" value="CAI4007611.1"/>
    <property type="molecule type" value="Genomic_DNA"/>
</dbReference>
<sequence length="193" mass="21317">MPLQAQQLGENDDVQLAALFAQRRRLDEGARQEFFSRVMSDAETKATKGGRRKRRPPRPRAAAEATTSSPDVNLSEESQPGRGRSPFVSPRPRPAAMEGLEALLTLKRRAPLLSQEVEGLLLELSKPMVPEAEAACCRLLQRCTESARFAREAVAEGAEEELSEMDTESVSMSFTLAEEELEAPASSEWCRQS</sequence>
<reference evidence="3" key="2">
    <citation type="submission" date="2024-04" db="EMBL/GenBank/DDBJ databases">
        <authorList>
            <person name="Chen Y."/>
            <person name="Shah S."/>
            <person name="Dougan E. K."/>
            <person name="Thang M."/>
            <person name="Chan C."/>
        </authorList>
    </citation>
    <scope>NUCLEOTIDE SEQUENCE [LARGE SCALE GENOMIC DNA]</scope>
</reference>
<reference evidence="2" key="1">
    <citation type="submission" date="2022-10" db="EMBL/GenBank/DDBJ databases">
        <authorList>
            <person name="Chen Y."/>
            <person name="Dougan E. K."/>
            <person name="Chan C."/>
            <person name="Rhodes N."/>
            <person name="Thang M."/>
        </authorList>
    </citation>
    <scope>NUCLEOTIDE SEQUENCE</scope>
</reference>
<evidence type="ECO:0000313" key="2">
    <source>
        <dbReference type="EMBL" id="CAI4007611.1"/>
    </source>
</evidence>
<dbReference type="EMBL" id="CAMXCT030004090">
    <property type="protein sequence ID" value="CAL4794923.1"/>
    <property type="molecule type" value="Genomic_DNA"/>
</dbReference>
<organism evidence="2">
    <name type="scientific">Cladocopium goreaui</name>
    <dbReference type="NCBI Taxonomy" id="2562237"/>
    <lineage>
        <taxon>Eukaryota</taxon>
        <taxon>Sar</taxon>
        <taxon>Alveolata</taxon>
        <taxon>Dinophyceae</taxon>
        <taxon>Suessiales</taxon>
        <taxon>Symbiodiniaceae</taxon>
        <taxon>Cladocopium</taxon>
    </lineage>
</organism>
<dbReference type="AlphaFoldDB" id="A0A9P1DC66"/>
<keyword evidence="4" id="KW-1185">Reference proteome</keyword>
<evidence type="ECO:0000256" key="1">
    <source>
        <dbReference type="SAM" id="MobiDB-lite"/>
    </source>
</evidence>
<feature type="compositionally biased region" description="Polar residues" evidence="1">
    <location>
        <begin position="68"/>
        <end position="78"/>
    </location>
</feature>
<evidence type="ECO:0000313" key="3">
    <source>
        <dbReference type="EMBL" id="CAL1160986.1"/>
    </source>
</evidence>
<feature type="region of interest" description="Disordered" evidence="1">
    <location>
        <begin position="37"/>
        <end position="94"/>
    </location>
</feature>
<accession>A0A9P1DC66</accession>
<proteinExistence type="predicted"/>
<comment type="caution">
    <text evidence="2">The sequence shown here is derived from an EMBL/GenBank/DDBJ whole genome shotgun (WGS) entry which is preliminary data.</text>
</comment>
<feature type="compositionally biased region" description="Basic residues" evidence="1">
    <location>
        <begin position="48"/>
        <end position="58"/>
    </location>
</feature>
<evidence type="ECO:0000313" key="4">
    <source>
        <dbReference type="Proteomes" id="UP001152797"/>
    </source>
</evidence>
<dbReference type="Proteomes" id="UP001152797">
    <property type="component" value="Unassembled WGS sequence"/>
</dbReference>
<gene>
    <name evidence="2" type="ORF">C1SCF055_LOCUS33150</name>
</gene>